<keyword evidence="1" id="KW-0812">Transmembrane</keyword>
<evidence type="ECO:0000313" key="4">
    <source>
        <dbReference type="Proteomes" id="UP001066327"/>
    </source>
</evidence>
<feature type="transmembrane region" description="Helical" evidence="1">
    <location>
        <begin position="34"/>
        <end position="55"/>
    </location>
</feature>
<accession>A0AAX3YHK8</accession>
<evidence type="ECO:0000256" key="1">
    <source>
        <dbReference type="SAM" id="Phobius"/>
    </source>
</evidence>
<dbReference type="AlphaFoldDB" id="A0AAX3YHK8"/>
<proteinExistence type="predicted"/>
<name>A0AAX3YHK8_RHOOP</name>
<keyword evidence="1" id="KW-0472">Membrane</keyword>
<dbReference type="Proteomes" id="UP001231166">
    <property type="component" value="Chromosome"/>
</dbReference>
<evidence type="ECO:0000313" key="2">
    <source>
        <dbReference type="EMBL" id="MCZ4585403.1"/>
    </source>
</evidence>
<dbReference type="EMBL" id="CP130953">
    <property type="protein sequence ID" value="WLF48962.1"/>
    <property type="molecule type" value="Genomic_DNA"/>
</dbReference>
<evidence type="ECO:0000313" key="5">
    <source>
        <dbReference type="Proteomes" id="UP001231166"/>
    </source>
</evidence>
<feature type="transmembrane region" description="Helical" evidence="1">
    <location>
        <begin position="67"/>
        <end position="91"/>
    </location>
</feature>
<gene>
    <name evidence="2" type="ORF">O4328_17130</name>
    <name evidence="3" type="ORF">Q5707_08205</name>
</gene>
<dbReference type="Proteomes" id="UP001066327">
    <property type="component" value="Unassembled WGS sequence"/>
</dbReference>
<keyword evidence="1" id="KW-1133">Transmembrane helix</keyword>
<protein>
    <recommendedName>
        <fullName evidence="6">DUF4190 domain-containing protein</fullName>
    </recommendedName>
</protein>
<evidence type="ECO:0008006" key="6">
    <source>
        <dbReference type="Google" id="ProtNLM"/>
    </source>
</evidence>
<dbReference type="RefSeq" id="WP_133986218.1">
    <property type="nucleotide sequence ID" value="NZ_CP130953.1"/>
</dbReference>
<dbReference type="EMBL" id="JAPWIS010000008">
    <property type="protein sequence ID" value="MCZ4585403.1"/>
    <property type="molecule type" value="Genomic_DNA"/>
</dbReference>
<keyword evidence="4" id="KW-1185">Reference proteome</keyword>
<sequence>MRGAGHSRGTGDQAREHRYGQVSFLCGVLSVALFWAYGIGVIVGVGAVTAGITAYRTGRRTPHRMPVDVAAGITAGITGIVNGLLFLAVVLTHT</sequence>
<organism evidence="3 5">
    <name type="scientific">Rhodococcus opacus</name>
    <name type="common">Nocardia opaca</name>
    <dbReference type="NCBI Taxonomy" id="37919"/>
    <lineage>
        <taxon>Bacteria</taxon>
        <taxon>Bacillati</taxon>
        <taxon>Actinomycetota</taxon>
        <taxon>Actinomycetes</taxon>
        <taxon>Mycobacteriales</taxon>
        <taxon>Nocardiaceae</taxon>
        <taxon>Rhodococcus</taxon>
    </lineage>
</organism>
<evidence type="ECO:0000313" key="3">
    <source>
        <dbReference type="EMBL" id="WLF48962.1"/>
    </source>
</evidence>
<reference evidence="3" key="2">
    <citation type="submission" date="2023-07" db="EMBL/GenBank/DDBJ databases">
        <title>Genomic analysis of Rhodococcus opacus VOC-14 with glycol ethers degradation activity.</title>
        <authorList>
            <person name="Narkevich D.A."/>
            <person name="Hlushen A.M."/>
            <person name="Akhremchuk A.E."/>
            <person name="Sikolenko M.A."/>
            <person name="Valentovich L.N."/>
        </authorList>
    </citation>
    <scope>NUCLEOTIDE SEQUENCE</scope>
    <source>
        <strain evidence="3">VOC-14</strain>
    </source>
</reference>
<reference evidence="2" key="1">
    <citation type="submission" date="2022-12" db="EMBL/GenBank/DDBJ databases">
        <authorList>
            <person name="Krivoruchko A.V."/>
            <person name="Elkin A."/>
        </authorList>
    </citation>
    <scope>NUCLEOTIDE SEQUENCE</scope>
    <source>
        <strain evidence="2">IEGM 249</strain>
    </source>
</reference>